<dbReference type="Pfam" id="PF00126">
    <property type="entry name" value="HTH_1"/>
    <property type="match status" value="1"/>
</dbReference>
<dbReference type="GO" id="GO:0003677">
    <property type="term" value="F:DNA binding"/>
    <property type="evidence" value="ECO:0007669"/>
    <property type="project" value="UniProtKB-KW"/>
</dbReference>
<evidence type="ECO:0000313" key="6">
    <source>
        <dbReference type="EMBL" id="SAK99253.1"/>
    </source>
</evidence>
<evidence type="ECO:0000256" key="1">
    <source>
        <dbReference type="ARBA" id="ARBA00009437"/>
    </source>
</evidence>
<organism evidence="6 7">
    <name type="scientific">Caballeronia fortuita</name>
    <dbReference type="NCBI Taxonomy" id="1777138"/>
    <lineage>
        <taxon>Bacteria</taxon>
        <taxon>Pseudomonadati</taxon>
        <taxon>Pseudomonadota</taxon>
        <taxon>Betaproteobacteria</taxon>
        <taxon>Burkholderiales</taxon>
        <taxon>Burkholderiaceae</taxon>
        <taxon>Caballeronia</taxon>
    </lineage>
</organism>
<dbReference type="GO" id="GO:0003700">
    <property type="term" value="F:DNA-binding transcription factor activity"/>
    <property type="evidence" value="ECO:0007669"/>
    <property type="project" value="InterPro"/>
</dbReference>
<accession>A0A158DXK0</accession>
<dbReference type="PANTHER" id="PTHR30579">
    <property type="entry name" value="TRANSCRIPTIONAL REGULATOR"/>
    <property type="match status" value="1"/>
</dbReference>
<feature type="domain" description="HTH lysR-type" evidence="5">
    <location>
        <begin position="6"/>
        <end position="63"/>
    </location>
</feature>
<dbReference type="PANTHER" id="PTHR30579:SF7">
    <property type="entry name" value="HTH-TYPE TRANSCRIPTIONAL REGULATOR LRHA-RELATED"/>
    <property type="match status" value="1"/>
</dbReference>
<comment type="similarity">
    <text evidence="1">Belongs to the LysR transcriptional regulatory family.</text>
</comment>
<dbReference type="Pfam" id="PF03466">
    <property type="entry name" value="LysR_substrate"/>
    <property type="match status" value="1"/>
</dbReference>
<dbReference type="InterPro" id="IPR036390">
    <property type="entry name" value="WH_DNA-bd_sf"/>
</dbReference>
<dbReference type="AlphaFoldDB" id="A0A158DXK0"/>
<sequence length="284" mass="31435">MMESVLDIDLLRTFHAVARLGKFRSAAEFVSKSPAAISTHIQRLEAIAGGRLLDRDNQSVTLTALGKRLLASTNELLNAHDRVLQEIQGKTLGGRIVLGVPDEYAAHVIRDILPSFTSNWPNVVMEVRTAPSLKLRDWVTRGKLDLALLVQPARATRPADVLTMTTPVWVGGSGYVWDDSRPLPLALYGEPCPYRVAMMNALERAGRRWRVVLDSASSQVIKSCVESGLAVTLLDRARVSEDMKVLDMLPRIGDHEVVLMRDRAGRASEAIDLLVTTVKQHFRL</sequence>
<evidence type="ECO:0000256" key="3">
    <source>
        <dbReference type="ARBA" id="ARBA00023125"/>
    </source>
</evidence>
<gene>
    <name evidence="6" type="ORF">AWB77_05954</name>
</gene>
<protein>
    <submittedName>
        <fullName evidence="6">LysR family transcriptional regulator</fullName>
    </submittedName>
</protein>
<dbReference type="STRING" id="1777138.AWB77_05954"/>
<dbReference type="SUPFAM" id="SSF53850">
    <property type="entry name" value="Periplasmic binding protein-like II"/>
    <property type="match status" value="1"/>
</dbReference>
<dbReference type="InterPro" id="IPR000847">
    <property type="entry name" value="LysR_HTH_N"/>
</dbReference>
<dbReference type="Proteomes" id="UP000054903">
    <property type="component" value="Unassembled WGS sequence"/>
</dbReference>
<dbReference type="EMBL" id="FCNX02000019">
    <property type="protein sequence ID" value="SAK99253.1"/>
    <property type="molecule type" value="Genomic_DNA"/>
</dbReference>
<dbReference type="RefSeq" id="WP_341845013.1">
    <property type="nucleotide sequence ID" value="NZ_FCNX02000019.1"/>
</dbReference>
<dbReference type="SUPFAM" id="SSF46785">
    <property type="entry name" value="Winged helix' DNA-binding domain"/>
    <property type="match status" value="1"/>
</dbReference>
<dbReference type="InterPro" id="IPR050176">
    <property type="entry name" value="LTTR"/>
</dbReference>
<dbReference type="InterPro" id="IPR005119">
    <property type="entry name" value="LysR_subst-bd"/>
</dbReference>
<dbReference type="Gene3D" id="3.40.190.10">
    <property type="entry name" value="Periplasmic binding protein-like II"/>
    <property type="match status" value="2"/>
</dbReference>
<name>A0A158DXK0_9BURK</name>
<dbReference type="Gene3D" id="1.10.10.10">
    <property type="entry name" value="Winged helix-like DNA-binding domain superfamily/Winged helix DNA-binding domain"/>
    <property type="match status" value="1"/>
</dbReference>
<reference evidence="6" key="1">
    <citation type="submission" date="2016-01" db="EMBL/GenBank/DDBJ databases">
        <authorList>
            <person name="Peeters C."/>
        </authorList>
    </citation>
    <scope>NUCLEOTIDE SEQUENCE</scope>
    <source>
        <strain evidence="6">LMG 29320</strain>
    </source>
</reference>
<evidence type="ECO:0000256" key="2">
    <source>
        <dbReference type="ARBA" id="ARBA00023015"/>
    </source>
</evidence>
<evidence type="ECO:0000259" key="5">
    <source>
        <dbReference type="PROSITE" id="PS50931"/>
    </source>
</evidence>
<evidence type="ECO:0000313" key="7">
    <source>
        <dbReference type="Proteomes" id="UP000054903"/>
    </source>
</evidence>
<dbReference type="InterPro" id="IPR036388">
    <property type="entry name" value="WH-like_DNA-bd_sf"/>
</dbReference>
<keyword evidence="4" id="KW-0804">Transcription</keyword>
<comment type="caution">
    <text evidence="6">The sequence shown here is derived from an EMBL/GenBank/DDBJ whole genome shotgun (WGS) entry which is preliminary data.</text>
</comment>
<keyword evidence="7" id="KW-1185">Reference proteome</keyword>
<dbReference type="PROSITE" id="PS50931">
    <property type="entry name" value="HTH_LYSR"/>
    <property type="match status" value="1"/>
</dbReference>
<keyword evidence="2" id="KW-0805">Transcription regulation</keyword>
<proteinExistence type="inferred from homology"/>
<evidence type="ECO:0000256" key="4">
    <source>
        <dbReference type="ARBA" id="ARBA00023163"/>
    </source>
</evidence>
<keyword evidence="3" id="KW-0238">DNA-binding</keyword>